<sequence length="147" mass="16895">MVDINNLLEELNKHFNGQIVLSENGQAIYVTRENIVEALKLLKEELGFGRLADITSADYEDHYEVIYHLLNVKAELLAVKVKLQKDDMEIPTITPVWKAADPQEREIYDLMGINFKGHGNLTRILCVDDFVGHPLQKSFKLDKVNRF</sequence>
<protein>
    <submittedName>
        <fullName evidence="3">NADH-quinone oxidoreductase subunit C</fullName>
    </submittedName>
</protein>
<evidence type="ECO:0000256" key="1">
    <source>
        <dbReference type="ARBA" id="ARBA00007569"/>
    </source>
</evidence>
<dbReference type="Proteomes" id="UP001623661">
    <property type="component" value="Unassembled WGS sequence"/>
</dbReference>
<dbReference type="PANTHER" id="PTHR10884">
    <property type="entry name" value="NADH DEHYDROGENASE UBIQUINONE IRON-SULFUR PROTEIN 3"/>
    <property type="match status" value="1"/>
</dbReference>
<dbReference type="RefSeq" id="WP_406763938.1">
    <property type="nucleotide sequence ID" value="NZ_JBJHZY010000001.1"/>
</dbReference>
<proteinExistence type="inferred from homology"/>
<evidence type="ECO:0000313" key="3">
    <source>
        <dbReference type="EMBL" id="MFL0267332.1"/>
    </source>
</evidence>
<dbReference type="InterPro" id="IPR001268">
    <property type="entry name" value="NADH_UbQ_OxRdtase_30kDa_su"/>
</dbReference>
<dbReference type="InterPro" id="IPR037232">
    <property type="entry name" value="NADH_quin_OxRdtase_su_C/D-like"/>
</dbReference>
<gene>
    <name evidence="3" type="ORF">ACJDUH_04380</name>
</gene>
<name>A0ABW8TTB7_9CLOT</name>
<dbReference type="EMBL" id="JBJHZY010000001">
    <property type="protein sequence ID" value="MFL0267332.1"/>
    <property type="molecule type" value="Genomic_DNA"/>
</dbReference>
<keyword evidence="4" id="KW-1185">Reference proteome</keyword>
<evidence type="ECO:0000259" key="2">
    <source>
        <dbReference type="Pfam" id="PF00329"/>
    </source>
</evidence>
<dbReference type="PANTHER" id="PTHR10884:SF14">
    <property type="entry name" value="NADH DEHYDROGENASE [UBIQUINONE] IRON-SULFUR PROTEIN 3, MITOCHONDRIAL"/>
    <property type="match status" value="1"/>
</dbReference>
<comment type="similarity">
    <text evidence="1">Belongs to the complex I 30 kDa subunit family.</text>
</comment>
<dbReference type="Pfam" id="PF00329">
    <property type="entry name" value="Complex1_30kDa"/>
    <property type="match status" value="1"/>
</dbReference>
<organism evidence="3 4">
    <name type="scientific">Candidatus Clostridium radicumherbarum</name>
    <dbReference type="NCBI Taxonomy" id="3381662"/>
    <lineage>
        <taxon>Bacteria</taxon>
        <taxon>Bacillati</taxon>
        <taxon>Bacillota</taxon>
        <taxon>Clostridia</taxon>
        <taxon>Eubacteriales</taxon>
        <taxon>Clostridiaceae</taxon>
        <taxon>Clostridium</taxon>
    </lineage>
</organism>
<dbReference type="SUPFAM" id="SSF143243">
    <property type="entry name" value="Nqo5-like"/>
    <property type="match status" value="1"/>
</dbReference>
<evidence type="ECO:0000313" key="4">
    <source>
        <dbReference type="Proteomes" id="UP001623661"/>
    </source>
</evidence>
<accession>A0ABW8TTB7</accession>
<feature type="domain" description="NADH:ubiquinone oxidoreductase 30kDa subunit" evidence="2">
    <location>
        <begin position="28"/>
        <end position="143"/>
    </location>
</feature>
<dbReference type="Gene3D" id="3.30.460.80">
    <property type="entry name" value="NADH:ubiquinone oxidoreductase, 30kDa subunit"/>
    <property type="match status" value="1"/>
</dbReference>
<comment type="caution">
    <text evidence="3">The sequence shown here is derived from an EMBL/GenBank/DDBJ whole genome shotgun (WGS) entry which is preliminary data.</text>
</comment>
<reference evidence="3 4" key="1">
    <citation type="submission" date="2024-11" db="EMBL/GenBank/DDBJ databases">
        <authorList>
            <person name="Heng Y.C."/>
            <person name="Lim A.C.H."/>
            <person name="Lee J.K.Y."/>
            <person name="Kittelmann S."/>
        </authorList>
    </citation>
    <scope>NUCLEOTIDE SEQUENCE [LARGE SCALE GENOMIC DNA]</scope>
    <source>
        <strain evidence="3 4">WILCCON 0202</strain>
    </source>
</reference>